<gene>
    <name evidence="1" type="ORF">PS1_0112</name>
</gene>
<dbReference type="EMBL" id="MN032614">
    <property type="protein sequence ID" value="QDJ96871.1"/>
    <property type="molecule type" value="Genomic_DNA"/>
</dbReference>
<organism evidence="1 2">
    <name type="scientific">Aeromonas phage PS1</name>
    <dbReference type="NCBI Taxonomy" id="2591406"/>
    <lineage>
        <taxon>Viruses</taxon>
        <taxon>Duplodnaviria</taxon>
        <taxon>Heunggongvirae</taxon>
        <taxon>Uroviricota</taxon>
        <taxon>Caudoviricetes</taxon>
        <taxon>Chimalliviridae</taxon>
        <taxon>Ferozepurvirus</taxon>
        <taxon>Ferozepurvirus PS1</taxon>
    </lineage>
</organism>
<dbReference type="Proteomes" id="UP000317703">
    <property type="component" value="Segment"/>
</dbReference>
<evidence type="ECO:0008006" key="3">
    <source>
        <dbReference type="Google" id="ProtNLM"/>
    </source>
</evidence>
<proteinExistence type="predicted"/>
<evidence type="ECO:0000313" key="1">
    <source>
        <dbReference type="EMBL" id="QDJ96871.1"/>
    </source>
</evidence>
<accession>A0A514TV19</accession>
<name>A0A514TV19_9CAUD</name>
<keyword evidence="2" id="KW-1185">Reference proteome</keyword>
<protein>
    <recommendedName>
        <fullName evidence="3">Virion structural protein</fullName>
    </recommendedName>
</protein>
<reference evidence="1" key="1">
    <citation type="submission" date="2019-06" db="EMBL/GenBank/DDBJ databases">
        <title>Complete genome sequence of Aeromonas hydrophila bacteriophage PS1.</title>
        <authorList>
            <person name="Rai S."/>
            <person name="Tyagi A."/>
            <person name="Kumar N."/>
            <person name="Singh N."/>
        </authorList>
    </citation>
    <scope>NUCLEOTIDE SEQUENCE [LARGE SCALE GENOMIC DNA]</scope>
</reference>
<sequence>MGLNSQIEGFLKQAGIVEKRSDKLIDSTRIKAVVITPKAQFKALGVTHFTEVADFIYNRAEVVGIKLRLQPSIYFDHVVPYRDDLIIQVIMDSESDMVIREFVASPMGDKDFRAQSNNSQQANLDAYDETNMVEYEFQLIDKGYNVLKNIPVSENFMMCKPGDVLPLVMETYSKQAKMPSGVKYKGLYLHQPIDNQNNYRQILIPQGTRLIDVPSYLQAHDEYGIYSKGLGSFYKQGYWWIYPLFNTELADKHYRPIDIIRVPQDKIPTLDMTFVKTADALTIISTGYSEHSDNADVRKQNSGVGKRIVMADAIAGDTGYHYTKGRAVTTRADSLQEYKLSDRRNGQEYIPLDLNPTSNVSLPMSENAMNEGEFIEVEWHNGDVGYLEPGHPVKYQYMGEGNDMVVRKGSLLGYRQDHLPITTGLEPNMKRVCKLLLFLKRQEKYKAT</sequence>
<evidence type="ECO:0000313" key="2">
    <source>
        <dbReference type="Proteomes" id="UP000317703"/>
    </source>
</evidence>